<dbReference type="RefSeq" id="WP_234851413.1">
    <property type="nucleotide sequence ID" value="NZ_SOCN01000001.1"/>
</dbReference>
<proteinExistence type="predicted"/>
<dbReference type="Pfam" id="PF14015">
    <property type="entry name" value="DUF4231"/>
    <property type="match status" value="1"/>
</dbReference>
<protein>
    <submittedName>
        <fullName evidence="2">Uncharacterized protein DUF4231</fullName>
    </submittedName>
</protein>
<evidence type="ECO:0000313" key="2">
    <source>
        <dbReference type="EMBL" id="TDV24359.1"/>
    </source>
</evidence>
<keyword evidence="3" id="KW-1185">Reference proteome</keyword>
<name>A0A4R7UD64_9BACT</name>
<gene>
    <name evidence="2" type="ORF">BCF59_0321</name>
</gene>
<keyword evidence="1" id="KW-0472">Membrane</keyword>
<reference evidence="2 3" key="1">
    <citation type="submission" date="2019-03" db="EMBL/GenBank/DDBJ databases">
        <title>Genomic Encyclopedia of Archaeal and Bacterial Type Strains, Phase II (KMG-II): from individual species to whole genera.</title>
        <authorList>
            <person name="Goeker M."/>
        </authorList>
    </citation>
    <scope>NUCLEOTIDE SEQUENCE [LARGE SCALE GENOMIC DNA]</scope>
    <source>
        <strain evidence="2 3">ATCC 35214</strain>
    </source>
</reference>
<keyword evidence="1" id="KW-1133">Transmembrane helix</keyword>
<keyword evidence="1" id="KW-0812">Transmembrane</keyword>
<dbReference type="AlphaFoldDB" id="A0A4R7UD64"/>
<evidence type="ECO:0000313" key="3">
    <source>
        <dbReference type="Proteomes" id="UP000295757"/>
    </source>
</evidence>
<comment type="caution">
    <text evidence="2">The sequence shown here is derived from an EMBL/GenBank/DDBJ whole genome shotgun (WGS) entry which is preliminary data.</text>
</comment>
<evidence type="ECO:0000256" key="1">
    <source>
        <dbReference type="SAM" id="Phobius"/>
    </source>
</evidence>
<feature type="transmembrane region" description="Helical" evidence="1">
    <location>
        <begin position="25"/>
        <end position="54"/>
    </location>
</feature>
<dbReference type="InterPro" id="IPR025325">
    <property type="entry name" value="DUF4231"/>
</dbReference>
<dbReference type="EMBL" id="SOCN01000001">
    <property type="protein sequence ID" value="TDV24359.1"/>
    <property type="molecule type" value="Genomic_DNA"/>
</dbReference>
<feature type="transmembrane region" description="Helical" evidence="1">
    <location>
        <begin position="82"/>
        <end position="105"/>
    </location>
</feature>
<dbReference type="Proteomes" id="UP000295757">
    <property type="component" value="Unassembled WGS sequence"/>
</dbReference>
<organism evidence="2 3">
    <name type="scientific">Mycoplasmopsis mustelae</name>
    <dbReference type="NCBI Taxonomy" id="171289"/>
    <lineage>
        <taxon>Bacteria</taxon>
        <taxon>Bacillati</taxon>
        <taxon>Mycoplasmatota</taxon>
        <taxon>Mycoplasmoidales</taxon>
        <taxon>Metamycoplasmataceae</taxon>
        <taxon>Mycoplasmopsis</taxon>
    </lineage>
</organism>
<sequence length="184" mass="21575">MIHKKDLTPRQLYTKILKYAQFKKYIYGVLYYILNLTSIVTAFYLSVLAIQFLAGNNKFFGNNNSISDNPYNDPYFNDGNNYILLTTIINSSLSLVSGILSFFVVNNKFIFYKKKVQQLKMEYSIYKSKTFIYKEEQATNRFLLYKRALQILEVDRYKSTALLDVSIDVKIKKGVKNEKNKENL</sequence>
<accession>A0A4R7UD64</accession>